<comment type="caution">
    <text evidence="7">The sequence shown here is derived from an EMBL/GenBank/DDBJ whole genome shotgun (WGS) entry which is preliminary data.</text>
</comment>
<keyword evidence="5 6" id="KW-0472">Membrane</keyword>
<dbReference type="RefSeq" id="WP_194947111.1">
    <property type="nucleotide sequence ID" value="NZ_JACBGI020000001.1"/>
</dbReference>
<evidence type="ECO:0000256" key="6">
    <source>
        <dbReference type="SAM" id="Phobius"/>
    </source>
</evidence>
<evidence type="ECO:0000313" key="7">
    <source>
        <dbReference type="EMBL" id="MBF6056740.1"/>
    </source>
</evidence>
<organism evidence="7 8">
    <name type="scientific">Thiomicrorhabdus heinhorstiae</name>
    <dbReference type="NCBI Taxonomy" id="2748010"/>
    <lineage>
        <taxon>Bacteria</taxon>
        <taxon>Pseudomonadati</taxon>
        <taxon>Pseudomonadota</taxon>
        <taxon>Gammaproteobacteria</taxon>
        <taxon>Thiotrichales</taxon>
        <taxon>Piscirickettsiaceae</taxon>
        <taxon>Thiomicrorhabdus</taxon>
    </lineage>
</organism>
<reference evidence="7 8" key="1">
    <citation type="submission" date="2020-06" db="EMBL/GenBank/DDBJ databases">
        <authorList>
            <person name="Scott K."/>
        </authorList>
    </citation>
    <scope>NUCLEOTIDE SEQUENCE [LARGE SCALE GENOMIC DNA]</scope>
    <source>
        <strain evidence="7 8">HH1</strain>
    </source>
</reference>
<dbReference type="PANTHER" id="PTHR10010">
    <property type="entry name" value="SOLUTE CARRIER FAMILY 34 SODIUM PHOSPHATE , MEMBER 2-RELATED"/>
    <property type="match status" value="1"/>
</dbReference>
<dbReference type="SUPFAM" id="SSF109755">
    <property type="entry name" value="PhoU-like"/>
    <property type="match status" value="1"/>
</dbReference>
<evidence type="ECO:0000256" key="4">
    <source>
        <dbReference type="ARBA" id="ARBA00022989"/>
    </source>
</evidence>
<protein>
    <submittedName>
        <fullName evidence="7">Na/Pi cotransporter family protein</fullName>
    </submittedName>
</protein>
<feature type="transmembrane region" description="Helical" evidence="6">
    <location>
        <begin position="138"/>
        <end position="160"/>
    </location>
</feature>
<keyword evidence="4 6" id="KW-1133">Transmembrane helix</keyword>
<evidence type="ECO:0000256" key="2">
    <source>
        <dbReference type="ARBA" id="ARBA00022475"/>
    </source>
</evidence>
<keyword evidence="8" id="KW-1185">Reference proteome</keyword>
<comment type="subcellular location">
    <subcellularLocation>
        <location evidence="1">Cell membrane</location>
        <topology evidence="1">Multi-pass membrane protein</topology>
    </subcellularLocation>
</comment>
<dbReference type="Proteomes" id="UP001193680">
    <property type="component" value="Unassembled WGS sequence"/>
</dbReference>
<dbReference type="NCBIfam" id="NF037997">
    <property type="entry name" value="Na_Pi_symport"/>
    <property type="match status" value="1"/>
</dbReference>
<feature type="transmembrane region" description="Helical" evidence="6">
    <location>
        <begin position="285"/>
        <end position="305"/>
    </location>
</feature>
<feature type="transmembrane region" description="Helical" evidence="6">
    <location>
        <begin position="102"/>
        <end position="126"/>
    </location>
</feature>
<feature type="transmembrane region" description="Helical" evidence="6">
    <location>
        <begin position="217"/>
        <end position="238"/>
    </location>
</feature>
<feature type="transmembrane region" description="Helical" evidence="6">
    <location>
        <begin position="250"/>
        <end position="270"/>
    </location>
</feature>
<dbReference type="Pfam" id="PF02690">
    <property type="entry name" value="Na_Pi_cotrans"/>
    <property type="match status" value="2"/>
</dbReference>
<dbReference type="PANTHER" id="PTHR10010:SF46">
    <property type="entry name" value="SODIUM-DEPENDENT PHOSPHATE TRANSPORT PROTEIN 2B"/>
    <property type="match status" value="1"/>
</dbReference>
<feature type="transmembrane region" description="Helical" evidence="6">
    <location>
        <begin position="181"/>
        <end position="211"/>
    </location>
</feature>
<evidence type="ECO:0000313" key="8">
    <source>
        <dbReference type="Proteomes" id="UP001193680"/>
    </source>
</evidence>
<dbReference type="EMBL" id="JACBGI020000001">
    <property type="protein sequence ID" value="MBF6056740.1"/>
    <property type="molecule type" value="Genomic_DNA"/>
</dbReference>
<dbReference type="InterPro" id="IPR038078">
    <property type="entry name" value="PhoU-like_sf"/>
</dbReference>
<evidence type="ECO:0000256" key="3">
    <source>
        <dbReference type="ARBA" id="ARBA00022692"/>
    </source>
</evidence>
<evidence type="ECO:0000256" key="1">
    <source>
        <dbReference type="ARBA" id="ARBA00004651"/>
    </source>
</evidence>
<name>A0ABS0BSG5_9GAMM</name>
<sequence>MQEFHSLILISGGLGLFLLGMIIMTDGLKKLAGDQIRSALFHFTQTPTSGALTGAISTAIVQSSSATTVAAVGFVGAGLMTFSNALGVIFGANIGTTMTGWMVALLGFKFSIDTIAMPIILVGVLLRLFSKGKVAQTGLAIAGFGLIFVGIETMQAAMAGMRDFIDFSQLPANNLIGQLQLLVLGLTFTLITQSSSAGVAVTLTALFTGMIEFEQAAALVIGMDVGTTATSIIATIGGTVGAKRTGYSHVFYNLITAIMALMLITPYTLVWEYLAPGSLQQNAEIALVGFHSLFNLLGVILILPFTKQFANLMYKLVPQTGSNYIDRLDKQLLQTPELALTAAQNTLLDLMRALVNELNYLTGKQPLKTFHSDLTQLQQDLDQTQYYLDAIHLNQNESHLWKRLISMIHMLDHLQRLHERCEEESDRAKASKLFPTLQPTSNRMAEDIEKLLQQILQGDWAATLKLTEELNQFIERDAEFYRHKMVDRMGQGEISADQCWDSLEAIRWMKRVSNHLYRISYHLQQMLLSSGK</sequence>
<proteinExistence type="predicted"/>
<evidence type="ECO:0000256" key="5">
    <source>
        <dbReference type="ARBA" id="ARBA00023136"/>
    </source>
</evidence>
<feature type="transmembrane region" description="Helical" evidence="6">
    <location>
        <begin position="6"/>
        <end position="28"/>
    </location>
</feature>
<keyword evidence="3 6" id="KW-0812">Transmembrane</keyword>
<reference evidence="7 8" key="2">
    <citation type="submission" date="2020-11" db="EMBL/GenBank/DDBJ databases">
        <title>Sulfur oxidizing isolate from Hospital Hole Sinkhole.</title>
        <authorList>
            <person name="Scott K.M."/>
        </authorList>
    </citation>
    <scope>NUCLEOTIDE SEQUENCE [LARGE SCALE GENOMIC DNA]</scope>
    <source>
        <strain evidence="7 8">HH1</strain>
    </source>
</reference>
<dbReference type="Gene3D" id="1.20.58.220">
    <property type="entry name" value="Phosphate transport system protein phou homolog 2, domain 2"/>
    <property type="match status" value="1"/>
</dbReference>
<dbReference type="InterPro" id="IPR003841">
    <property type="entry name" value="Na/Pi_transpt"/>
</dbReference>
<accession>A0ABS0BSG5</accession>
<keyword evidence="2" id="KW-1003">Cell membrane</keyword>
<gene>
    <name evidence="7" type="ORF">H8792_000115</name>
</gene>
<feature type="transmembrane region" description="Helical" evidence="6">
    <location>
        <begin position="40"/>
        <end position="61"/>
    </location>
</feature>
<feature type="transmembrane region" description="Helical" evidence="6">
    <location>
        <begin position="67"/>
        <end position="90"/>
    </location>
</feature>